<evidence type="ECO:0000313" key="3">
    <source>
        <dbReference type="Proteomes" id="UP000325081"/>
    </source>
</evidence>
<dbReference type="OrthoDB" id="914203at2759"/>
<comment type="caution">
    <text evidence="2">The sequence shown here is derived from an EMBL/GenBank/DDBJ whole genome shotgun (WGS) entry which is preliminary data.</text>
</comment>
<proteinExistence type="predicted"/>
<accession>A0A5A7QX62</accession>
<keyword evidence="3" id="KW-1185">Reference proteome</keyword>
<dbReference type="AlphaFoldDB" id="A0A5A7QX62"/>
<sequence length="139" mass="15980">MISSNVTKVLELLLAGGRRWNRKLVETLFGEVENVAILKINILNHAKKDRCCWTGNEKGFFSMENAYAKQMIKKVLIMDRVEGIKSAAKDKIARNTCWKIKVKVKLIHFIWKCFNDNLPTGVSLIMRGLQVDSICHCYH</sequence>
<dbReference type="InterPro" id="IPR026960">
    <property type="entry name" value="RVT-Znf"/>
</dbReference>
<dbReference type="Pfam" id="PF13966">
    <property type="entry name" value="zf-RVT"/>
    <property type="match status" value="1"/>
</dbReference>
<gene>
    <name evidence="2" type="ORF">STAS_26932</name>
</gene>
<organism evidence="2 3">
    <name type="scientific">Striga asiatica</name>
    <name type="common">Asiatic witchweed</name>
    <name type="synonym">Buchnera asiatica</name>
    <dbReference type="NCBI Taxonomy" id="4170"/>
    <lineage>
        <taxon>Eukaryota</taxon>
        <taxon>Viridiplantae</taxon>
        <taxon>Streptophyta</taxon>
        <taxon>Embryophyta</taxon>
        <taxon>Tracheophyta</taxon>
        <taxon>Spermatophyta</taxon>
        <taxon>Magnoliopsida</taxon>
        <taxon>eudicotyledons</taxon>
        <taxon>Gunneridae</taxon>
        <taxon>Pentapetalae</taxon>
        <taxon>asterids</taxon>
        <taxon>lamiids</taxon>
        <taxon>Lamiales</taxon>
        <taxon>Orobanchaceae</taxon>
        <taxon>Buchnereae</taxon>
        <taxon>Striga</taxon>
    </lineage>
</organism>
<reference evidence="3" key="1">
    <citation type="journal article" date="2019" name="Curr. Biol.">
        <title>Genome Sequence of Striga asiatica Provides Insight into the Evolution of Plant Parasitism.</title>
        <authorList>
            <person name="Yoshida S."/>
            <person name="Kim S."/>
            <person name="Wafula E.K."/>
            <person name="Tanskanen J."/>
            <person name="Kim Y.M."/>
            <person name="Honaas L."/>
            <person name="Yang Z."/>
            <person name="Spallek T."/>
            <person name="Conn C.E."/>
            <person name="Ichihashi Y."/>
            <person name="Cheong K."/>
            <person name="Cui S."/>
            <person name="Der J.P."/>
            <person name="Gundlach H."/>
            <person name="Jiao Y."/>
            <person name="Hori C."/>
            <person name="Ishida J.K."/>
            <person name="Kasahara H."/>
            <person name="Kiba T."/>
            <person name="Kim M.S."/>
            <person name="Koo N."/>
            <person name="Laohavisit A."/>
            <person name="Lee Y.H."/>
            <person name="Lumba S."/>
            <person name="McCourt P."/>
            <person name="Mortimer J.C."/>
            <person name="Mutuku J.M."/>
            <person name="Nomura T."/>
            <person name="Sasaki-Sekimoto Y."/>
            <person name="Seto Y."/>
            <person name="Wang Y."/>
            <person name="Wakatake T."/>
            <person name="Sakakibara H."/>
            <person name="Demura T."/>
            <person name="Yamaguchi S."/>
            <person name="Yoneyama K."/>
            <person name="Manabe R.I."/>
            <person name="Nelson D.C."/>
            <person name="Schulman A.H."/>
            <person name="Timko M.P."/>
            <person name="dePamphilis C.W."/>
            <person name="Choi D."/>
            <person name="Shirasu K."/>
        </authorList>
    </citation>
    <scope>NUCLEOTIDE SEQUENCE [LARGE SCALE GENOMIC DNA]</scope>
    <source>
        <strain evidence="3">cv. UVA1</strain>
    </source>
</reference>
<evidence type="ECO:0000259" key="1">
    <source>
        <dbReference type="Pfam" id="PF13966"/>
    </source>
</evidence>
<protein>
    <submittedName>
        <fullName evidence="2">Ribonuclease H-like superfamily protein</fullName>
    </submittedName>
</protein>
<feature type="domain" description="Reverse transcriptase zinc-binding" evidence="1">
    <location>
        <begin position="89"/>
        <end position="138"/>
    </location>
</feature>
<dbReference type="EMBL" id="BKCP01008737">
    <property type="protein sequence ID" value="GER49679.1"/>
    <property type="molecule type" value="Genomic_DNA"/>
</dbReference>
<evidence type="ECO:0000313" key="2">
    <source>
        <dbReference type="EMBL" id="GER49679.1"/>
    </source>
</evidence>
<dbReference type="Proteomes" id="UP000325081">
    <property type="component" value="Unassembled WGS sequence"/>
</dbReference>
<name>A0A5A7QX62_STRAF</name>